<evidence type="ECO:0000313" key="3">
    <source>
        <dbReference type="Proteomes" id="UP000319004"/>
    </source>
</evidence>
<sequence>MTLTHPLNRMSSRTRRHGWQAGKALVLTSLATGISAFSLLGQPHASAAETPSNAYSASRTPCLCDCGSCGKAGRPSNPVYQTLDTVAGGIEKLLGLDRCCEAGCATHACDGGCDSAPWMMDLESTHPPMLQIPDPPATAQPMAKPPNAAPQLPTVPPLAPAPKQAAPKQAAPKVAPPKPAAPASPAPPQSSRRQTIPAVPPAAKPPAPPTLAPPPAIPAEPMPTPRPERPAMPLPEPDAESPAPLGTPDLSPPSRPNLPPTPSPVDPPQQPPKEGSIFDALDDLDDPFQEDAARLQRQYGSIRPMLERASRVLTPTYQPVYPTPKTPMQFTQKPDRAVGSGLRPVNHEEPIELRPMTSRRVLAPYRPSR</sequence>
<organism evidence="2 3">
    <name type="scientific">Stieleria neptunia</name>
    <dbReference type="NCBI Taxonomy" id="2527979"/>
    <lineage>
        <taxon>Bacteria</taxon>
        <taxon>Pseudomonadati</taxon>
        <taxon>Planctomycetota</taxon>
        <taxon>Planctomycetia</taxon>
        <taxon>Pirellulales</taxon>
        <taxon>Pirellulaceae</taxon>
        <taxon>Stieleria</taxon>
    </lineage>
</organism>
<feature type="compositionally biased region" description="Pro residues" evidence="1">
    <location>
        <begin position="133"/>
        <end position="160"/>
    </location>
</feature>
<name>A0A518HTJ5_9BACT</name>
<feature type="compositionally biased region" description="Pro residues" evidence="1">
    <location>
        <begin position="174"/>
        <end position="188"/>
    </location>
</feature>
<feature type="region of interest" description="Disordered" evidence="1">
    <location>
        <begin position="317"/>
        <end position="369"/>
    </location>
</feature>
<dbReference type="Proteomes" id="UP000319004">
    <property type="component" value="Chromosome"/>
</dbReference>
<dbReference type="AlphaFoldDB" id="A0A518HTJ5"/>
<gene>
    <name evidence="2" type="primary">spaP</name>
    <name evidence="2" type="ORF">Enr13x_40420</name>
</gene>
<accession>A0A518HTJ5</accession>
<dbReference type="PRINTS" id="PR01217">
    <property type="entry name" value="PRICHEXTENSN"/>
</dbReference>
<feature type="compositionally biased region" description="Pro residues" evidence="1">
    <location>
        <begin position="198"/>
        <end position="236"/>
    </location>
</feature>
<feature type="compositionally biased region" description="Pro residues" evidence="1">
    <location>
        <begin position="250"/>
        <end position="271"/>
    </location>
</feature>
<evidence type="ECO:0000256" key="1">
    <source>
        <dbReference type="SAM" id="MobiDB-lite"/>
    </source>
</evidence>
<dbReference type="EMBL" id="CP037423">
    <property type="protein sequence ID" value="QDV44180.1"/>
    <property type="molecule type" value="Genomic_DNA"/>
</dbReference>
<evidence type="ECO:0000313" key="2">
    <source>
        <dbReference type="EMBL" id="QDV44180.1"/>
    </source>
</evidence>
<feature type="compositionally biased region" description="Low complexity" evidence="1">
    <location>
        <begin position="161"/>
        <end position="173"/>
    </location>
</feature>
<proteinExistence type="predicted"/>
<keyword evidence="3" id="KW-1185">Reference proteome</keyword>
<dbReference type="KEGG" id="snep:Enr13x_40420"/>
<feature type="region of interest" description="Disordered" evidence="1">
    <location>
        <begin position="124"/>
        <end position="281"/>
    </location>
</feature>
<protein>
    <submittedName>
        <fullName evidence="2">Cell surface antigen I/II</fullName>
    </submittedName>
</protein>
<reference evidence="2 3" key="1">
    <citation type="submission" date="2019-03" db="EMBL/GenBank/DDBJ databases">
        <title>Deep-cultivation of Planctomycetes and their phenomic and genomic characterization uncovers novel biology.</title>
        <authorList>
            <person name="Wiegand S."/>
            <person name="Jogler M."/>
            <person name="Boedeker C."/>
            <person name="Pinto D."/>
            <person name="Vollmers J."/>
            <person name="Rivas-Marin E."/>
            <person name="Kohn T."/>
            <person name="Peeters S.H."/>
            <person name="Heuer A."/>
            <person name="Rast P."/>
            <person name="Oberbeckmann S."/>
            <person name="Bunk B."/>
            <person name="Jeske O."/>
            <person name="Meyerdierks A."/>
            <person name="Storesund J.E."/>
            <person name="Kallscheuer N."/>
            <person name="Luecker S."/>
            <person name="Lage O.M."/>
            <person name="Pohl T."/>
            <person name="Merkel B.J."/>
            <person name="Hornburger P."/>
            <person name="Mueller R.-W."/>
            <person name="Bruemmer F."/>
            <person name="Labrenz M."/>
            <person name="Spormann A.M."/>
            <person name="Op den Camp H."/>
            <person name="Overmann J."/>
            <person name="Amann R."/>
            <person name="Jetten M.S.M."/>
            <person name="Mascher T."/>
            <person name="Medema M.H."/>
            <person name="Devos D.P."/>
            <person name="Kaster A.-K."/>
            <person name="Ovreas L."/>
            <person name="Rohde M."/>
            <person name="Galperin M.Y."/>
            <person name="Jogler C."/>
        </authorList>
    </citation>
    <scope>NUCLEOTIDE SEQUENCE [LARGE SCALE GENOMIC DNA]</scope>
    <source>
        <strain evidence="2 3">Enr13</strain>
    </source>
</reference>